<dbReference type="Proteomes" id="UP001412067">
    <property type="component" value="Unassembled WGS sequence"/>
</dbReference>
<protein>
    <recommendedName>
        <fullName evidence="3">Ycf15</fullName>
    </recommendedName>
</protein>
<gene>
    <name evidence="1" type="ORF">KSP40_PGU008170</name>
</gene>
<keyword evidence="2" id="KW-1185">Reference proteome</keyword>
<sequence>MEEEGRKSFGYFRNYTTSQLLYLRLKQRIPSHPASGTTKFKGVMSLYGSLDLVPSDTGMTTGQDWRL</sequence>
<proteinExistence type="predicted"/>
<reference evidence="1 2" key="1">
    <citation type="journal article" date="2022" name="Nat. Plants">
        <title>Genomes of leafy and leafless Platanthera orchids illuminate the evolution of mycoheterotrophy.</title>
        <authorList>
            <person name="Li M.H."/>
            <person name="Liu K.W."/>
            <person name="Li Z."/>
            <person name="Lu H.C."/>
            <person name="Ye Q.L."/>
            <person name="Zhang D."/>
            <person name="Wang J.Y."/>
            <person name="Li Y.F."/>
            <person name="Zhong Z.M."/>
            <person name="Liu X."/>
            <person name="Yu X."/>
            <person name="Liu D.K."/>
            <person name="Tu X.D."/>
            <person name="Liu B."/>
            <person name="Hao Y."/>
            <person name="Liao X.Y."/>
            <person name="Jiang Y.T."/>
            <person name="Sun W.H."/>
            <person name="Chen J."/>
            <person name="Chen Y.Q."/>
            <person name="Ai Y."/>
            <person name="Zhai J.W."/>
            <person name="Wu S.S."/>
            <person name="Zhou Z."/>
            <person name="Hsiao Y.Y."/>
            <person name="Wu W.L."/>
            <person name="Chen Y.Y."/>
            <person name="Lin Y.F."/>
            <person name="Hsu J.L."/>
            <person name="Li C.Y."/>
            <person name="Wang Z.W."/>
            <person name="Zhao X."/>
            <person name="Zhong W.Y."/>
            <person name="Ma X.K."/>
            <person name="Ma L."/>
            <person name="Huang J."/>
            <person name="Chen G.Z."/>
            <person name="Huang M.Z."/>
            <person name="Huang L."/>
            <person name="Peng D.H."/>
            <person name="Luo Y.B."/>
            <person name="Zou S.Q."/>
            <person name="Chen S.P."/>
            <person name="Lan S."/>
            <person name="Tsai W.C."/>
            <person name="Van de Peer Y."/>
            <person name="Liu Z.J."/>
        </authorList>
    </citation>
    <scope>NUCLEOTIDE SEQUENCE [LARGE SCALE GENOMIC DNA]</scope>
    <source>
        <strain evidence="1">Lor288</strain>
    </source>
</reference>
<name>A0ABR2MYB1_9ASPA</name>
<comment type="caution">
    <text evidence="1">The sequence shown here is derived from an EMBL/GenBank/DDBJ whole genome shotgun (WGS) entry which is preliminary data.</text>
</comment>
<organism evidence="1 2">
    <name type="scientific">Platanthera guangdongensis</name>
    <dbReference type="NCBI Taxonomy" id="2320717"/>
    <lineage>
        <taxon>Eukaryota</taxon>
        <taxon>Viridiplantae</taxon>
        <taxon>Streptophyta</taxon>
        <taxon>Embryophyta</taxon>
        <taxon>Tracheophyta</taxon>
        <taxon>Spermatophyta</taxon>
        <taxon>Magnoliopsida</taxon>
        <taxon>Liliopsida</taxon>
        <taxon>Asparagales</taxon>
        <taxon>Orchidaceae</taxon>
        <taxon>Orchidoideae</taxon>
        <taxon>Orchideae</taxon>
        <taxon>Orchidinae</taxon>
        <taxon>Platanthera</taxon>
    </lineage>
</organism>
<accession>A0ABR2MYB1</accession>
<evidence type="ECO:0008006" key="3">
    <source>
        <dbReference type="Google" id="ProtNLM"/>
    </source>
</evidence>
<evidence type="ECO:0000313" key="2">
    <source>
        <dbReference type="Proteomes" id="UP001412067"/>
    </source>
</evidence>
<evidence type="ECO:0000313" key="1">
    <source>
        <dbReference type="EMBL" id="KAK8968694.1"/>
    </source>
</evidence>
<dbReference type="EMBL" id="JBBWWR010000004">
    <property type="protein sequence ID" value="KAK8968694.1"/>
    <property type="molecule type" value="Genomic_DNA"/>
</dbReference>